<dbReference type="InterPro" id="IPR037950">
    <property type="entry name" value="PgdA-like"/>
</dbReference>
<dbReference type="InterPro" id="IPR011330">
    <property type="entry name" value="Glyco_hydro/deAcase_b/a-brl"/>
</dbReference>
<dbReference type="EMBL" id="JAWSTH010000003">
    <property type="protein sequence ID" value="MDW5593142.1"/>
    <property type="molecule type" value="Genomic_DNA"/>
</dbReference>
<protein>
    <submittedName>
        <fullName evidence="2">Polysaccharide deacetylase</fullName>
    </submittedName>
</protein>
<dbReference type="InterPro" id="IPR002509">
    <property type="entry name" value="NODB_dom"/>
</dbReference>
<evidence type="ECO:0000313" key="3">
    <source>
        <dbReference type="Proteomes" id="UP001284601"/>
    </source>
</evidence>
<reference evidence="3" key="1">
    <citation type="submission" date="2023-07" db="EMBL/GenBank/DDBJ databases">
        <title>Conexibacter stalactiti sp. nov., isolated from stalactites in a lava cave and emended description of the genus Conexibacter.</title>
        <authorList>
            <person name="Lee S.D."/>
        </authorList>
    </citation>
    <scope>NUCLEOTIDE SEQUENCE [LARGE SCALE GENOMIC DNA]</scope>
    <source>
        <strain evidence="3">KCTC 39840</strain>
    </source>
</reference>
<name>A0ABU4HIQ1_9ACTN</name>
<dbReference type="PROSITE" id="PS51677">
    <property type="entry name" value="NODB"/>
    <property type="match status" value="1"/>
</dbReference>
<accession>A0ABU4HIQ1</accession>
<evidence type="ECO:0000259" key="1">
    <source>
        <dbReference type="PROSITE" id="PS51677"/>
    </source>
</evidence>
<organism evidence="2 3">
    <name type="scientific">Conexibacter stalactiti</name>
    <dbReference type="NCBI Taxonomy" id="1940611"/>
    <lineage>
        <taxon>Bacteria</taxon>
        <taxon>Bacillati</taxon>
        <taxon>Actinomycetota</taxon>
        <taxon>Thermoleophilia</taxon>
        <taxon>Solirubrobacterales</taxon>
        <taxon>Conexibacteraceae</taxon>
        <taxon>Conexibacter</taxon>
    </lineage>
</organism>
<dbReference type="PANTHER" id="PTHR47561:SF1">
    <property type="entry name" value="POLYSACCHARIDE DEACETYLASE FAMILY PROTEIN (AFU_ORTHOLOGUE AFUA_6G05030)"/>
    <property type="match status" value="1"/>
</dbReference>
<dbReference type="Gene3D" id="3.20.20.370">
    <property type="entry name" value="Glycoside hydrolase/deacetylase"/>
    <property type="match status" value="1"/>
</dbReference>
<feature type="domain" description="NodB homology" evidence="1">
    <location>
        <begin position="29"/>
        <end position="268"/>
    </location>
</feature>
<dbReference type="PANTHER" id="PTHR47561">
    <property type="entry name" value="POLYSACCHARIDE DEACETYLASE FAMILY PROTEIN (AFU_ORTHOLOGUE AFUA_6G05030)"/>
    <property type="match status" value="1"/>
</dbReference>
<proteinExistence type="predicted"/>
<evidence type="ECO:0000313" key="2">
    <source>
        <dbReference type="EMBL" id="MDW5593142.1"/>
    </source>
</evidence>
<dbReference type="SUPFAM" id="SSF88713">
    <property type="entry name" value="Glycoside hydrolase/deacetylase"/>
    <property type="match status" value="1"/>
</dbReference>
<dbReference type="CDD" id="cd10938">
    <property type="entry name" value="CE4_HpPgdA_like"/>
    <property type="match status" value="1"/>
</dbReference>
<gene>
    <name evidence="2" type="ORF">R7226_02255</name>
</gene>
<comment type="caution">
    <text evidence="2">The sequence shown here is derived from an EMBL/GenBank/DDBJ whole genome shotgun (WGS) entry which is preliminary data.</text>
</comment>
<keyword evidence="3" id="KW-1185">Reference proteome</keyword>
<sequence length="286" mass="31994">MAEPEAKICLTFDFDAISVWPGALGMTSPAAVSRGEFSGRVAVPRVLDILRREEVSATFFVPGITIEAWPDLCRRILDEGHEIGHHGYHHITPVTLDEAAEREQLEQGLEAMDRVLGGHRAVGYRSPGAELSANSTRLLAEHGFLYESSMSAQDFEPYWCRTGDVIEPNGVARLGNEIELLEIPFSWTLDDMPQMEFIMTSDGVFLEGLSDPEKCQRMWLADLDYMVEEIPGGVFTMCFHPEIIGRGARIRVLERMIARGKEHGARFMPARAAAEDWIGRHPLRGQ</sequence>
<dbReference type="Proteomes" id="UP001284601">
    <property type="component" value="Unassembled WGS sequence"/>
</dbReference>
<dbReference type="RefSeq" id="WP_318595404.1">
    <property type="nucleotide sequence ID" value="NZ_JAWSTH010000003.1"/>
</dbReference>
<dbReference type="Pfam" id="PF01522">
    <property type="entry name" value="Polysacc_deac_1"/>
    <property type="match status" value="1"/>
</dbReference>